<evidence type="ECO:0000313" key="2">
    <source>
        <dbReference type="Proteomes" id="UP000282613"/>
    </source>
</evidence>
<dbReference type="AlphaFoldDB" id="A0A0R3VX25"/>
<reference evidence="3" key="1">
    <citation type="submission" date="2017-02" db="UniProtKB">
        <authorList>
            <consortium name="WormBaseParasite"/>
        </authorList>
    </citation>
    <scope>IDENTIFICATION</scope>
</reference>
<organism evidence="3">
    <name type="scientific">Taenia asiatica</name>
    <name type="common">Asian tapeworm</name>
    <dbReference type="NCBI Taxonomy" id="60517"/>
    <lineage>
        <taxon>Eukaryota</taxon>
        <taxon>Metazoa</taxon>
        <taxon>Spiralia</taxon>
        <taxon>Lophotrochozoa</taxon>
        <taxon>Platyhelminthes</taxon>
        <taxon>Cestoda</taxon>
        <taxon>Eucestoda</taxon>
        <taxon>Cyclophyllidea</taxon>
        <taxon>Taeniidae</taxon>
        <taxon>Taenia</taxon>
    </lineage>
</organism>
<name>A0A0R3VX25_TAEAS</name>
<dbReference type="WBParaSite" id="TASK_0000196901-mRNA-1">
    <property type="protein sequence ID" value="TASK_0000196901-mRNA-1"/>
    <property type="gene ID" value="TASK_0000196901"/>
</dbReference>
<accession>A0A0R3VX25</accession>
<evidence type="ECO:0000313" key="1">
    <source>
        <dbReference type="EMBL" id="VDK24047.1"/>
    </source>
</evidence>
<sequence>MALPDVETPLVQFIKNLCELVPPDCAGETLIPEAKAWGGDVGDGAYLYRKQLKLASKRAAKLARRQNAAGLRRGDDTAIKHPKEAKAADRLNRSAVLAHLLKQQTLQLVWSVAVDGAMERAVTRDFSRSLATFLLTTKQVGADEGETLPPLAFLHLVSPALAWRWIHCLDFCLLYNSRIRRLPLDAVPLACFVAPIIVSLGYIVHRWCLRQQSSAPCRSPDAPFPRAPRLVVRSAGLLVTFLHHELREQLWSGRGSLFSHHTFPAPNKTAQPHSLRYDAMWIQTTLRDLKVNPPFPGSEDPFSVLAEDLCDLVERELLKPDGCRARWVWAVACLNSLAGIKYANVLERLEKSPGLCEAVNLLKGWACSTEALEDPLVYLLSPETCSYPSVRSWKCLSVERIYSQDVTSS</sequence>
<dbReference type="Proteomes" id="UP000282613">
    <property type="component" value="Unassembled WGS sequence"/>
</dbReference>
<proteinExistence type="predicted"/>
<dbReference type="EMBL" id="UYRS01000805">
    <property type="protein sequence ID" value="VDK24047.1"/>
    <property type="molecule type" value="Genomic_DNA"/>
</dbReference>
<protein>
    <submittedName>
        <fullName evidence="3">Transmembrane protein</fullName>
    </submittedName>
</protein>
<gene>
    <name evidence="1" type="ORF">TASK_LOCUS1970</name>
</gene>
<reference evidence="1 2" key="2">
    <citation type="submission" date="2018-11" db="EMBL/GenBank/DDBJ databases">
        <authorList>
            <consortium name="Pathogen Informatics"/>
        </authorList>
    </citation>
    <scope>NUCLEOTIDE SEQUENCE [LARGE SCALE GENOMIC DNA]</scope>
</reference>
<evidence type="ECO:0000313" key="3">
    <source>
        <dbReference type="WBParaSite" id="TASK_0000196901-mRNA-1"/>
    </source>
</evidence>
<dbReference type="OrthoDB" id="6278485at2759"/>
<keyword evidence="2" id="KW-1185">Reference proteome</keyword>